<organism evidence="2 3">
    <name type="scientific">Durusdinium trenchii</name>
    <dbReference type="NCBI Taxonomy" id="1381693"/>
    <lineage>
        <taxon>Eukaryota</taxon>
        <taxon>Sar</taxon>
        <taxon>Alveolata</taxon>
        <taxon>Dinophyceae</taxon>
        <taxon>Suessiales</taxon>
        <taxon>Symbiodiniaceae</taxon>
        <taxon>Durusdinium</taxon>
    </lineage>
</organism>
<gene>
    <name evidence="2" type="ORF">CCMP2556_LOCUS8944</name>
</gene>
<comment type="caution">
    <text evidence="2">The sequence shown here is derived from an EMBL/GenBank/DDBJ whole genome shotgun (WGS) entry which is preliminary data.</text>
</comment>
<feature type="signal peptide" evidence="1">
    <location>
        <begin position="1"/>
        <end position="22"/>
    </location>
</feature>
<sequence>MMQLASWLFRASLVDMPGHVHALPCTRGQQVEAYWAGEVDFGDGIGEPCNPSIHDCWFDAEVQDGPDPHGIYQVQWADGGWTDRSPVHATQLRDRTGAPCPVTHAALTARTAVLVLPTLLLRLHWEAAEMEWREKAVAELRRELLPHEVMAEFDWHLILRFQEVAACERALSLLRAGAHAQSCDDGSAGHCHPFVQKIEHAMCGEVPKRASQLQEL</sequence>
<name>A0ABP0J021_9DINO</name>
<accession>A0ABP0J021</accession>
<feature type="chain" id="PRO_5046452213" evidence="1">
    <location>
        <begin position="23"/>
        <end position="216"/>
    </location>
</feature>
<evidence type="ECO:0000313" key="2">
    <source>
        <dbReference type="EMBL" id="CAK9007691.1"/>
    </source>
</evidence>
<keyword evidence="1" id="KW-0732">Signal</keyword>
<dbReference type="Proteomes" id="UP001642484">
    <property type="component" value="Unassembled WGS sequence"/>
</dbReference>
<proteinExistence type="predicted"/>
<protein>
    <submittedName>
        <fullName evidence="2">Uncharacterized protein</fullName>
    </submittedName>
</protein>
<evidence type="ECO:0000313" key="3">
    <source>
        <dbReference type="Proteomes" id="UP001642484"/>
    </source>
</evidence>
<dbReference type="EMBL" id="CAXAMN010004113">
    <property type="protein sequence ID" value="CAK9007691.1"/>
    <property type="molecule type" value="Genomic_DNA"/>
</dbReference>
<reference evidence="2 3" key="1">
    <citation type="submission" date="2024-02" db="EMBL/GenBank/DDBJ databases">
        <authorList>
            <person name="Chen Y."/>
            <person name="Shah S."/>
            <person name="Dougan E. K."/>
            <person name="Thang M."/>
            <person name="Chan C."/>
        </authorList>
    </citation>
    <scope>NUCLEOTIDE SEQUENCE [LARGE SCALE GENOMIC DNA]</scope>
</reference>
<evidence type="ECO:0000256" key="1">
    <source>
        <dbReference type="SAM" id="SignalP"/>
    </source>
</evidence>
<keyword evidence="3" id="KW-1185">Reference proteome</keyword>